<gene>
    <name evidence="1" type="ORF">LCGC14_2262670</name>
</gene>
<dbReference type="EMBL" id="LAZR01031103">
    <property type="protein sequence ID" value="KKL54713.1"/>
    <property type="molecule type" value="Genomic_DNA"/>
</dbReference>
<reference evidence="1" key="1">
    <citation type="journal article" date="2015" name="Nature">
        <title>Complex archaea that bridge the gap between prokaryotes and eukaryotes.</title>
        <authorList>
            <person name="Spang A."/>
            <person name="Saw J.H."/>
            <person name="Jorgensen S.L."/>
            <person name="Zaremba-Niedzwiedzka K."/>
            <person name="Martijn J."/>
            <person name="Lind A.E."/>
            <person name="van Eijk R."/>
            <person name="Schleper C."/>
            <person name="Guy L."/>
            <person name="Ettema T.J."/>
        </authorList>
    </citation>
    <scope>NUCLEOTIDE SEQUENCE</scope>
</reference>
<proteinExistence type="predicted"/>
<accession>A0A0F9CZ80</accession>
<comment type="caution">
    <text evidence="1">The sequence shown here is derived from an EMBL/GenBank/DDBJ whole genome shotgun (WGS) entry which is preliminary data.</text>
</comment>
<name>A0A0F9CZ80_9ZZZZ</name>
<sequence>MNRIYYLIPDIPIRKKWSFIIAFKSLLKAQFLDYIKSCLVIKEKPVGGIKVIF</sequence>
<feature type="non-terminal residue" evidence="1">
    <location>
        <position position="53"/>
    </location>
</feature>
<organism evidence="1">
    <name type="scientific">marine sediment metagenome</name>
    <dbReference type="NCBI Taxonomy" id="412755"/>
    <lineage>
        <taxon>unclassified sequences</taxon>
        <taxon>metagenomes</taxon>
        <taxon>ecological metagenomes</taxon>
    </lineage>
</organism>
<protein>
    <submittedName>
        <fullName evidence="1">Uncharacterized protein</fullName>
    </submittedName>
</protein>
<dbReference type="AlphaFoldDB" id="A0A0F9CZ80"/>
<evidence type="ECO:0000313" key="1">
    <source>
        <dbReference type="EMBL" id="KKL54713.1"/>
    </source>
</evidence>